<dbReference type="RefSeq" id="WP_168925990.1">
    <property type="nucleotide sequence ID" value="NZ_JAAXLJ010000026.1"/>
</dbReference>
<dbReference type="NCBIfam" id="TIGR01538">
    <property type="entry name" value="portal_SPP1"/>
    <property type="match status" value="1"/>
</dbReference>
<dbReference type="InterPro" id="IPR021145">
    <property type="entry name" value="Portal_protein_SPP1_Gp6-like"/>
</dbReference>
<protein>
    <submittedName>
        <fullName evidence="2">Phage portal protein</fullName>
    </submittedName>
</protein>
<evidence type="ECO:0000313" key="2">
    <source>
        <dbReference type="EMBL" id="NLR19432.1"/>
    </source>
</evidence>
<proteinExistence type="predicted"/>
<name>A0ABX1L1U0_9LACO</name>
<sequence length="482" mass="54074">MAYKVDATLIDNIDDPPVELLSYLIDLKQNEQERLKKLHDYYIGKQAIFDRVIDNPHSKNTKVMVNHAKYITDMMTGMITGNPINYVSQDDQNIEPIVQTLSKMDIMAHDTELERDLSCYGVAYEMLYLSPIDDAHTQEKIALLDPRYTFVVTDDSEDANELFGVYILPKFKLDGSQNGAMISVYTPHKIVQYRTVSGFSPLAGNIQAGYPKSIAHYWGTEPITEFKNNEQMQGDFEQQISSIDAYNSLQSDRISDKDAFVDAILLAYGTSIDGDVEKGQMIDNLPPKDEGTSIEWLTKTLDENQTQTLSESIANDIHEMSNVPNMNDQNFAGNVSGEAMKYKLFGLLNLIAGKEQLLIKGLHRRLQLLQNDLNLKAQSVDASIIKVQISPNIPVNMTDVVNNIKTADGVIPRLISYGWLPDGYDPQKMVEMMQQQSKDNIANQQEAMGNLESTASVNDDQGGYRNDSSQSEPADDTKQDNN</sequence>
<dbReference type="EMBL" id="JAAXLJ010000026">
    <property type="protein sequence ID" value="NLR19432.1"/>
    <property type="molecule type" value="Genomic_DNA"/>
</dbReference>
<reference evidence="2 3" key="1">
    <citation type="submission" date="2020-04" db="EMBL/GenBank/DDBJ databases">
        <title>A novel species of genus Lactobacillus that was isolated from fermented food Zha-chili.</title>
        <authorList>
            <person name="Zhang Z."/>
        </authorList>
    </citation>
    <scope>NUCLEOTIDE SEQUENCE [LARGE SCALE GENOMIC DNA]</scope>
    <source>
        <strain evidence="3">HBUAS51383</strain>
    </source>
</reference>
<dbReference type="Pfam" id="PF05133">
    <property type="entry name" value="SPP1_portal"/>
    <property type="match status" value="1"/>
</dbReference>
<organism evidence="2 3">
    <name type="scientific">Secundilactobacillus angelensis</name>
    <dbReference type="NCBI Taxonomy" id="2722706"/>
    <lineage>
        <taxon>Bacteria</taxon>
        <taxon>Bacillati</taxon>
        <taxon>Bacillota</taxon>
        <taxon>Bacilli</taxon>
        <taxon>Lactobacillales</taxon>
        <taxon>Lactobacillaceae</taxon>
        <taxon>Secundilactobacillus</taxon>
    </lineage>
</organism>
<feature type="compositionally biased region" description="Polar residues" evidence="1">
    <location>
        <begin position="439"/>
        <end position="459"/>
    </location>
</feature>
<dbReference type="InterPro" id="IPR006428">
    <property type="entry name" value="Portal_SPP1-type"/>
</dbReference>
<evidence type="ECO:0000313" key="3">
    <source>
        <dbReference type="Proteomes" id="UP000763447"/>
    </source>
</evidence>
<gene>
    <name evidence="2" type="ORF">HC026_11060</name>
</gene>
<feature type="region of interest" description="Disordered" evidence="1">
    <location>
        <begin position="439"/>
        <end position="482"/>
    </location>
</feature>
<dbReference type="Proteomes" id="UP000763447">
    <property type="component" value="Unassembled WGS sequence"/>
</dbReference>
<evidence type="ECO:0000256" key="1">
    <source>
        <dbReference type="SAM" id="MobiDB-lite"/>
    </source>
</evidence>
<comment type="caution">
    <text evidence="2">The sequence shown here is derived from an EMBL/GenBank/DDBJ whole genome shotgun (WGS) entry which is preliminary data.</text>
</comment>
<keyword evidence="3" id="KW-1185">Reference proteome</keyword>
<accession>A0ABX1L1U0</accession>